<dbReference type="PANTHER" id="PTHR43782">
    <property type="entry name" value="ARGINASE"/>
    <property type="match status" value="1"/>
</dbReference>
<evidence type="ECO:0000256" key="7">
    <source>
        <dbReference type="ARBA" id="ARBA00022801"/>
    </source>
</evidence>
<feature type="binding site" evidence="10">
    <location>
        <position position="137"/>
    </location>
    <ligand>
        <name>Mn(2+)</name>
        <dbReference type="ChEBI" id="CHEBI:29035"/>
        <label>1</label>
    </ligand>
</feature>
<dbReference type="PANTHER" id="PTHR43782:SF3">
    <property type="entry name" value="ARGINASE"/>
    <property type="match status" value="1"/>
</dbReference>
<proteinExistence type="inferred from homology"/>
<evidence type="ECO:0000313" key="15">
    <source>
        <dbReference type="Proteomes" id="UP001431783"/>
    </source>
</evidence>
<name>A0AAW1U3B8_9CUCU</name>
<evidence type="ECO:0000256" key="9">
    <source>
        <dbReference type="ARBA" id="ARBA00047391"/>
    </source>
</evidence>
<dbReference type="GO" id="GO:0006525">
    <property type="term" value="P:arginine metabolic process"/>
    <property type="evidence" value="ECO:0007669"/>
    <property type="project" value="UniProtKB-KW"/>
</dbReference>
<dbReference type="Pfam" id="PF00491">
    <property type="entry name" value="Arginase"/>
    <property type="match status" value="1"/>
</dbReference>
<feature type="binding site" evidence="10">
    <location>
        <position position="113"/>
    </location>
    <ligand>
        <name>Mn(2+)</name>
        <dbReference type="ChEBI" id="CHEBI:29035"/>
        <label>1</label>
    </ligand>
</feature>
<evidence type="ECO:0000256" key="11">
    <source>
        <dbReference type="PROSITE-ProRule" id="PRU00742"/>
    </source>
</evidence>
<comment type="pathway">
    <text evidence="1 13">Nitrogen metabolism; urea cycle; L-ornithine and urea from L-arginine: step 1/1.</text>
</comment>
<dbReference type="NCBIfam" id="TIGR01229">
    <property type="entry name" value="rocF_arginase"/>
    <property type="match status" value="1"/>
</dbReference>
<dbReference type="AlphaFoldDB" id="A0AAW1U3B8"/>
<evidence type="ECO:0000256" key="10">
    <source>
        <dbReference type="PIRSR" id="PIRSR036979-1"/>
    </source>
</evidence>
<dbReference type="InterPro" id="IPR020855">
    <property type="entry name" value="Ureohydrolase_Mn_BS"/>
</dbReference>
<evidence type="ECO:0000256" key="3">
    <source>
        <dbReference type="ARBA" id="ARBA00018123"/>
    </source>
</evidence>
<dbReference type="Proteomes" id="UP001431783">
    <property type="component" value="Unassembled WGS sequence"/>
</dbReference>
<keyword evidence="7 12" id="KW-0378">Hydrolase</keyword>
<comment type="catalytic activity">
    <reaction evidence="9 13">
        <text>L-arginine + H2O = urea + L-ornithine</text>
        <dbReference type="Rhea" id="RHEA:20569"/>
        <dbReference type="ChEBI" id="CHEBI:15377"/>
        <dbReference type="ChEBI" id="CHEBI:16199"/>
        <dbReference type="ChEBI" id="CHEBI:32682"/>
        <dbReference type="ChEBI" id="CHEBI:46911"/>
        <dbReference type="EC" id="3.5.3.1"/>
    </reaction>
</comment>
<keyword evidence="15" id="KW-1185">Reference proteome</keyword>
<keyword evidence="4 13" id="KW-0835">Urea cycle</keyword>
<evidence type="ECO:0000256" key="6">
    <source>
        <dbReference type="ARBA" id="ARBA00022723"/>
    </source>
</evidence>
<feature type="binding site" evidence="10">
    <location>
        <position position="247"/>
    </location>
    <ligand>
        <name>Mn(2+)</name>
        <dbReference type="ChEBI" id="CHEBI:29035"/>
        <label>1</label>
    </ligand>
</feature>
<evidence type="ECO:0000256" key="1">
    <source>
        <dbReference type="ARBA" id="ARBA00005098"/>
    </source>
</evidence>
<feature type="binding site" evidence="10">
    <location>
        <position position="245"/>
    </location>
    <ligand>
        <name>Mn(2+)</name>
        <dbReference type="ChEBI" id="CHEBI:29035"/>
        <label>1</label>
    </ligand>
</feature>
<dbReference type="PRINTS" id="PR00116">
    <property type="entry name" value="ARGINASE"/>
</dbReference>
<dbReference type="PROSITE" id="PS51409">
    <property type="entry name" value="ARGINASE_2"/>
    <property type="match status" value="1"/>
</dbReference>
<dbReference type="GO" id="GO:0000050">
    <property type="term" value="P:urea cycle"/>
    <property type="evidence" value="ECO:0007669"/>
    <property type="project" value="UniProtKB-KW"/>
</dbReference>
<dbReference type="InterPro" id="IPR006035">
    <property type="entry name" value="Ureohydrolase"/>
</dbReference>
<evidence type="ECO:0000256" key="8">
    <source>
        <dbReference type="ARBA" id="ARBA00023211"/>
    </source>
</evidence>
<dbReference type="EMBL" id="JARQZJ010000032">
    <property type="protein sequence ID" value="KAK9875152.1"/>
    <property type="molecule type" value="Genomic_DNA"/>
</dbReference>
<evidence type="ECO:0000313" key="14">
    <source>
        <dbReference type="EMBL" id="KAK9875152.1"/>
    </source>
</evidence>
<dbReference type="GO" id="GO:0004053">
    <property type="term" value="F:arginase activity"/>
    <property type="evidence" value="ECO:0007669"/>
    <property type="project" value="UniProtKB-EC"/>
</dbReference>
<keyword evidence="6 10" id="KW-0479">Metal-binding</keyword>
<dbReference type="GO" id="GO:0005634">
    <property type="term" value="C:nucleus"/>
    <property type="evidence" value="ECO:0007669"/>
    <property type="project" value="TreeGrafter"/>
</dbReference>
<reference evidence="14 15" key="1">
    <citation type="submission" date="2023-03" db="EMBL/GenBank/DDBJ databases">
        <title>Genome insight into feeding habits of ladybird beetles.</title>
        <authorList>
            <person name="Li H.-S."/>
            <person name="Huang Y.-H."/>
            <person name="Pang H."/>
        </authorList>
    </citation>
    <scope>NUCLEOTIDE SEQUENCE [LARGE SCALE GENOMIC DNA]</scope>
    <source>
        <strain evidence="14">SYSU_2023b</strain>
        <tissue evidence="14">Whole body</tissue>
    </source>
</reference>
<dbReference type="EC" id="3.5.3.1" evidence="2 13"/>
<evidence type="ECO:0000256" key="13">
    <source>
        <dbReference type="RuleBase" id="RU361159"/>
    </source>
</evidence>
<gene>
    <name evidence="14" type="ORF">WA026_005943</name>
</gene>
<dbReference type="InterPro" id="IPR023696">
    <property type="entry name" value="Ureohydrolase_dom_sf"/>
</dbReference>
<comment type="similarity">
    <text evidence="11 12">Belongs to the arginase family.</text>
</comment>
<protein>
    <recommendedName>
        <fullName evidence="3 13">Arginase</fullName>
        <ecNumber evidence="2 13">3.5.3.1</ecNumber>
    </recommendedName>
</protein>
<evidence type="ECO:0000256" key="5">
    <source>
        <dbReference type="ARBA" id="ARBA00022503"/>
    </source>
</evidence>
<dbReference type="PROSITE" id="PS01053">
    <property type="entry name" value="ARGINASE_1"/>
    <property type="match status" value="1"/>
</dbReference>
<dbReference type="GO" id="GO:0030145">
    <property type="term" value="F:manganese ion binding"/>
    <property type="evidence" value="ECO:0007669"/>
    <property type="project" value="TreeGrafter"/>
</dbReference>
<organism evidence="14 15">
    <name type="scientific">Henosepilachna vigintioctopunctata</name>
    <dbReference type="NCBI Taxonomy" id="420089"/>
    <lineage>
        <taxon>Eukaryota</taxon>
        <taxon>Metazoa</taxon>
        <taxon>Ecdysozoa</taxon>
        <taxon>Arthropoda</taxon>
        <taxon>Hexapoda</taxon>
        <taxon>Insecta</taxon>
        <taxon>Pterygota</taxon>
        <taxon>Neoptera</taxon>
        <taxon>Endopterygota</taxon>
        <taxon>Coleoptera</taxon>
        <taxon>Polyphaga</taxon>
        <taxon>Cucujiformia</taxon>
        <taxon>Coccinelloidea</taxon>
        <taxon>Coccinellidae</taxon>
        <taxon>Epilachninae</taxon>
        <taxon>Epilachnini</taxon>
        <taxon>Henosepilachna</taxon>
    </lineage>
</organism>
<dbReference type="Gene3D" id="3.40.800.10">
    <property type="entry name" value="Ureohydrolase domain"/>
    <property type="match status" value="1"/>
</dbReference>
<keyword evidence="8 10" id="KW-0464">Manganese</keyword>
<dbReference type="SUPFAM" id="SSF52768">
    <property type="entry name" value="Arginase/deacetylase"/>
    <property type="match status" value="1"/>
</dbReference>
<dbReference type="GO" id="GO:0005829">
    <property type="term" value="C:cytosol"/>
    <property type="evidence" value="ECO:0007669"/>
    <property type="project" value="TreeGrafter"/>
</dbReference>
<accession>A0AAW1U3B8</accession>
<dbReference type="InterPro" id="IPR014033">
    <property type="entry name" value="Arginase"/>
</dbReference>
<keyword evidence="5 13" id="KW-0056">Arginine metabolism</keyword>
<evidence type="ECO:0000256" key="12">
    <source>
        <dbReference type="RuleBase" id="RU003684"/>
    </source>
</evidence>
<dbReference type="PIRSF" id="PIRSF036979">
    <property type="entry name" value="Arginase"/>
    <property type="match status" value="1"/>
</dbReference>
<feature type="binding site" evidence="10">
    <location>
        <position position="139"/>
    </location>
    <ligand>
        <name>Mn(2+)</name>
        <dbReference type="ChEBI" id="CHEBI:29035"/>
        <label>1</label>
    </ligand>
</feature>
<sequence>MFGREFNSLNKEGKKVGILGVPFSKGNGKTGAEQAPTAILEHGLLKSLTNFDANPNLDVEDFGEVKFSSKKLKRPVSDIKNYAEFIGCIERVSKRVHSIIEEGRLCITIGGDHSIAAGTVDGHARAKDGNIAILWIDAHADINTPKTSHTGHPHGMPLSFVVKELRDHWSEYPEIEWRTPIVPARNIAYIGLRSVDDYERLIIDRLGITAFGMDEVDDLGIPEIMRRALKVIDPEQNRSIHLSFDIDGLDPLEAPATGTPVRGGITLREGIQIVETVYKTGRLGAFDLCEVNPQMGREEDVRKTLQAATDLIKAATGHRRSGRTAKIPT</sequence>
<evidence type="ECO:0000256" key="2">
    <source>
        <dbReference type="ARBA" id="ARBA00012168"/>
    </source>
</evidence>
<evidence type="ECO:0000256" key="4">
    <source>
        <dbReference type="ARBA" id="ARBA00022436"/>
    </source>
</evidence>
<dbReference type="FunFam" id="3.40.800.10:FF:000012">
    <property type="entry name" value="Arginase"/>
    <property type="match status" value="1"/>
</dbReference>
<feature type="binding site" evidence="10">
    <location>
        <position position="141"/>
    </location>
    <ligand>
        <name>Mn(2+)</name>
        <dbReference type="ChEBI" id="CHEBI:29035"/>
        <label>1</label>
    </ligand>
</feature>
<comment type="cofactor">
    <cofactor evidence="10 13">
        <name>Mn(2+)</name>
        <dbReference type="ChEBI" id="CHEBI:29035"/>
    </cofactor>
    <text evidence="10 13">Binds 2 manganese ions per subunit.</text>
</comment>
<comment type="caution">
    <text evidence="14">The sequence shown here is derived from an EMBL/GenBank/DDBJ whole genome shotgun (WGS) entry which is preliminary data.</text>
</comment>
<dbReference type="CDD" id="cd09989">
    <property type="entry name" value="Arginase"/>
    <property type="match status" value="1"/>
</dbReference>